<name>A0A1Y5HTI4_OLEAN</name>
<gene>
    <name evidence="2" type="ORF">A9R00_05255</name>
</gene>
<keyword evidence="1" id="KW-1133">Transmembrane helix</keyword>
<feature type="transmembrane region" description="Helical" evidence="1">
    <location>
        <begin position="170"/>
        <end position="196"/>
    </location>
</feature>
<protein>
    <submittedName>
        <fullName evidence="2">Uncharacterized protein</fullName>
    </submittedName>
</protein>
<organism evidence="2 3">
    <name type="scientific">Oleispira antarctica</name>
    <dbReference type="NCBI Taxonomy" id="188908"/>
    <lineage>
        <taxon>Bacteria</taxon>
        <taxon>Pseudomonadati</taxon>
        <taxon>Pseudomonadota</taxon>
        <taxon>Gammaproteobacteria</taxon>
        <taxon>Oceanospirillales</taxon>
        <taxon>Oceanospirillaceae</taxon>
        <taxon>Oleispira</taxon>
    </lineage>
</organism>
<comment type="caution">
    <text evidence="2">The sequence shown here is derived from an EMBL/GenBank/DDBJ whole genome shotgun (WGS) entry which is preliminary data.</text>
</comment>
<feature type="transmembrane region" description="Helical" evidence="1">
    <location>
        <begin position="57"/>
        <end position="77"/>
    </location>
</feature>
<evidence type="ECO:0000256" key="1">
    <source>
        <dbReference type="SAM" id="Phobius"/>
    </source>
</evidence>
<feature type="transmembrane region" description="Helical" evidence="1">
    <location>
        <begin position="121"/>
        <end position="150"/>
    </location>
</feature>
<proteinExistence type="predicted"/>
<evidence type="ECO:0000313" key="2">
    <source>
        <dbReference type="EMBL" id="OUS40589.1"/>
    </source>
</evidence>
<keyword evidence="1" id="KW-0812">Transmembrane</keyword>
<dbReference type="InterPro" id="IPR047798">
    <property type="entry name" value="BPSS1780-like"/>
</dbReference>
<reference evidence="3" key="1">
    <citation type="journal article" date="2017" name="Proc. Natl. Acad. Sci. U.S.A.">
        <title>Simulation of Deepwater Horizon oil plume reveals substrate specialization within a complex community of hydrocarbon degraders.</title>
        <authorList>
            <person name="Hu P."/>
            <person name="Dubinsky E.A."/>
            <person name="Probst A.J."/>
            <person name="Wang J."/>
            <person name="Sieber C.M.K."/>
            <person name="Tom L.M."/>
            <person name="Gardinali P."/>
            <person name="Banfield J.F."/>
            <person name="Atlas R.M."/>
            <person name="Andersen G.L."/>
        </authorList>
    </citation>
    <scope>NUCLEOTIDE SEQUENCE [LARGE SCALE GENOMIC DNA]</scope>
</reference>
<dbReference type="NCBIfam" id="NF041043">
    <property type="entry name" value="BPSS1780_fam"/>
    <property type="match status" value="1"/>
</dbReference>
<dbReference type="EMBL" id="MABE01000304">
    <property type="protein sequence ID" value="OUS40589.1"/>
    <property type="molecule type" value="Genomic_DNA"/>
</dbReference>
<accession>A0A1Y5HTI4</accession>
<dbReference type="AlphaFoldDB" id="A0A1Y5HTI4"/>
<dbReference type="Proteomes" id="UP000227088">
    <property type="component" value="Unassembled WGS sequence"/>
</dbReference>
<keyword evidence="1" id="KW-0472">Membrane</keyword>
<sequence>MTDQPAENPYSAPTSQVENVNANGEVIFCEAKKLTAGQGSRMVADAWRIYKVSPFKWTFIAFSLFAVMMLLSIIPLVGSFVGSLVYTPLFAGLLIGASEIEKGGKLKFGHLFSAIKSNPKGVFGLAVVVTFIGLINMALAFSFMGFELFMATYMGQELDPASLNIDPANMMIGGIIMFAGTALIMMLAWFATPLIALQSKGVFQAMAMSFKASLKNWLPLTVYGLIMAFWMIVAVIPVGLGLLIMIPLLTITIYTTYRKIFTE</sequence>
<evidence type="ECO:0000313" key="3">
    <source>
        <dbReference type="Proteomes" id="UP000227088"/>
    </source>
</evidence>
<feature type="transmembrane region" description="Helical" evidence="1">
    <location>
        <begin position="217"/>
        <end position="233"/>
    </location>
</feature>